<dbReference type="EMBL" id="KQ978801">
    <property type="protein sequence ID" value="KYN28272.1"/>
    <property type="molecule type" value="Genomic_DNA"/>
</dbReference>
<accession>A0A195EK29</accession>
<protein>
    <submittedName>
        <fullName evidence="1">Uncharacterized protein</fullName>
    </submittedName>
</protein>
<keyword evidence="2" id="KW-1185">Reference proteome</keyword>
<dbReference type="AlphaFoldDB" id="A0A195EK29"/>
<name>A0A195EK29_9HYME</name>
<gene>
    <name evidence="1" type="ORF">ALC57_02333</name>
</gene>
<evidence type="ECO:0000313" key="2">
    <source>
        <dbReference type="Proteomes" id="UP000078492"/>
    </source>
</evidence>
<evidence type="ECO:0000313" key="1">
    <source>
        <dbReference type="EMBL" id="KYN28272.1"/>
    </source>
</evidence>
<proteinExistence type="predicted"/>
<reference evidence="1 2" key="1">
    <citation type="submission" date="2015-09" db="EMBL/GenBank/DDBJ databases">
        <title>Trachymyrmex cornetzi WGS genome.</title>
        <authorList>
            <person name="Nygaard S."/>
            <person name="Hu H."/>
            <person name="Boomsma J."/>
            <person name="Zhang G."/>
        </authorList>
    </citation>
    <scope>NUCLEOTIDE SEQUENCE [LARGE SCALE GENOMIC DNA]</scope>
    <source>
        <strain evidence="1">Tcor2-1</strain>
        <tissue evidence="1">Whole body</tissue>
    </source>
</reference>
<feature type="non-terminal residue" evidence="1">
    <location>
        <position position="1"/>
    </location>
</feature>
<dbReference type="Proteomes" id="UP000078492">
    <property type="component" value="Unassembled WGS sequence"/>
</dbReference>
<organism evidence="1 2">
    <name type="scientific">Trachymyrmex cornetzi</name>
    <dbReference type="NCBI Taxonomy" id="471704"/>
    <lineage>
        <taxon>Eukaryota</taxon>
        <taxon>Metazoa</taxon>
        <taxon>Ecdysozoa</taxon>
        <taxon>Arthropoda</taxon>
        <taxon>Hexapoda</taxon>
        <taxon>Insecta</taxon>
        <taxon>Pterygota</taxon>
        <taxon>Neoptera</taxon>
        <taxon>Endopterygota</taxon>
        <taxon>Hymenoptera</taxon>
        <taxon>Apocrita</taxon>
        <taxon>Aculeata</taxon>
        <taxon>Formicoidea</taxon>
        <taxon>Formicidae</taxon>
        <taxon>Myrmicinae</taxon>
        <taxon>Trachymyrmex</taxon>
    </lineage>
</organism>
<sequence>TSLIIRVVHDSRSALIGDSLPRNCDFSFYNELLSGLHSGAGELFELMHLILSYKPTMFTVHSQSLFPITRIKRYVANS</sequence>